<comment type="caution">
    <text evidence="1">The sequence shown here is derived from an EMBL/GenBank/DDBJ whole genome shotgun (WGS) entry which is preliminary data.</text>
</comment>
<gene>
    <name evidence="1" type="ORF">BDP27DRAFT_1323716</name>
</gene>
<dbReference type="Proteomes" id="UP000772434">
    <property type="component" value="Unassembled WGS sequence"/>
</dbReference>
<name>A0A9P5PXU9_9AGAR</name>
<keyword evidence="2" id="KW-1185">Reference proteome</keyword>
<reference evidence="1" key="1">
    <citation type="submission" date="2020-11" db="EMBL/GenBank/DDBJ databases">
        <authorList>
            <consortium name="DOE Joint Genome Institute"/>
            <person name="Ahrendt S."/>
            <person name="Riley R."/>
            <person name="Andreopoulos W."/>
            <person name="Labutti K."/>
            <person name="Pangilinan J."/>
            <person name="Ruiz-Duenas F.J."/>
            <person name="Barrasa J.M."/>
            <person name="Sanchez-Garcia M."/>
            <person name="Camarero S."/>
            <person name="Miyauchi S."/>
            <person name="Serrano A."/>
            <person name="Linde D."/>
            <person name="Babiker R."/>
            <person name="Drula E."/>
            <person name="Ayuso-Fernandez I."/>
            <person name="Pacheco R."/>
            <person name="Padilla G."/>
            <person name="Ferreira P."/>
            <person name="Barriuso J."/>
            <person name="Kellner H."/>
            <person name="Castanera R."/>
            <person name="Alfaro M."/>
            <person name="Ramirez L."/>
            <person name="Pisabarro A.G."/>
            <person name="Kuo A."/>
            <person name="Tritt A."/>
            <person name="Lipzen A."/>
            <person name="He G."/>
            <person name="Yan M."/>
            <person name="Ng V."/>
            <person name="Cullen D."/>
            <person name="Martin F."/>
            <person name="Rosso M.-N."/>
            <person name="Henrissat B."/>
            <person name="Hibbett D."/>
            <person name="Martinez A.T."/>
            <person name="Grigoriev I.V."/>
        </authorList>
    </citation>
    <scope>NUCLEOTIDE SEQUENCE</scope>
    <source>
        <strain evidence="1">AH 40177</strain>
    </source>
</reference>
<evidence type="ECO:0000313" key="1">
    <source>
        <dbReference type="EMBL" id="KAF9070467.1"/>
    </source>
</evidence>
<accession>A0A9P5PXU9</accession>
<sequence length="72" mass="8410">MQNLIDWYIVYICFILCSTNYKLAGKCWISQDISIIVMIDQAHSYLTLYTWGLVARSDNIKLTFVSIRKSVQ</sequence>
<protein>
    <submittedName>
        <fullName evidence="1">Uncharacterized protein</fullName>
    </submittedName>
</protein>
<dbReference type="EMBL" id="JADNRY010000040">
    <property type="protein sequence ID" value="KAF9070467.1"/>
    <property type="molecule type" value="Genomic_DNA"/>
</dbReference>
<proteinExistence type="predicted"/>
<evidence type="ECO:0000313" key="2">
    <source>
        <dbReference type="Proteomes" id="UP000772434"/>
    </source>
</evidence>
<organism evidence="1 2">
    <name type="scientific">Rhodocollybia butyracea</name>
    <dbReference type="NCBI Taxonomy" id="206335"/>
    <lineage>
        <taxon>Eukaryota</taxon>
        <taxon>Fungi</taxon>
        <taxon>Dikarya</taxon>
        <taxon>Basidiomycota</taxon>
        <taxon>Agaricomycotina</taxon>
        <taxon>Agaricomycetes</taxon>
        <taxon>Agaricomycetidae</taxon>
        <taxon>Agaricales</taxon>
        <taxon>Marasmiineae</taxon>
        <taxon>Omphalotaceae</taxon>
        <taxon>Rhodocollybia</taxon>
    </lineage>
</organism>
<dbReference type="AlphaFoldDB" id="A0A9P5PXU9"/>